<dbReference type="Gene3D" id="3.50.50.100">
    <property type="match status" value="1"/>
</dbReference>
<keyword evidence="3" id="KW-0285">Flavoprotein</keyword>
<evidence type="ECO:0000256" key="2">
    <source>
        <dbReference type="ARBA" id="ARBA00005272"/>
    </source>
</evidence>
<protein>
    <submittedName>
        <fullName evidence="7">Oxidoreductase</fullName>
    </submittedName>
</protein>
<dbReference type="PANTHER" id="PTHR42913">
    <property type="entry name" value="APOPTOSIS-INDUCING FACTOR 1"/>
    <property type="match status" value="1"/>
</dbReference>
<comment type="cofactor">
    <cofactor evidence="1">
        <name>FAD</name>
        <dbReference type="ChEBI" id="CHEBI:57692"/>
    </cofactor>
</comment>
<dbReference type="InterPro" id="IPR023753">
    <property type="entry name" value="FAD/NAD-binding_dom"/>
</dbReference>
<accession>A0A5M7BZ90</accession>
<evidence type="ECO:0000256" key="5">
    <source>
        <dbReference type="ARBA" id="ARBA00023002"/>
    </source>
</evidence>
<evidence type="ECO:0000259" key="6">
    <source>
        <dbReference type="Pfam" id="PF07992"/>
    </source>
</evidence>
<comment type="caution">
    <text evidence="7">The sequence shown here is derived from an EMBL/GenBank/DDBJ whole genome shotgun (WGS) entry which is preliminary data.</text>
</comment>
<sequence>MLSQLGGLLRSQSNDAPNGEDGTMEHQIVVVGAGYTGLAAAKLAARWTGARVTLINASDRFVERVRLHQLAAGQRLRDLPLADLLEGTGVELVVDRVTGIDAEARTLRLAGTSREVRYDRLIYAVGSAADTTSVPGVAEHAFTVATNDDALRLHRRLASAEVVTVVGGGLTGIEAAAELAEANPALKIRLITGGDLGHGLSERGKNHLRRTFARLGVELRENAAVSEVRPDGLLLADGSHVAADTVVWTTGFRVPDLAERAGFAVDGNGRVIVDGEFRSVSHPEVTAIGDAAAGRMRTGQELRMACATGLPSTQHAVRAIADRLAGREPRPLRFRYLNQCISLGRKDALVQFVRADDTPKESVLTGRKAALYKEAIVRGTILFERHPTIPTSL</sequence>
<gene>
    <name evidence="7" type="ORF">F1721_12390</name>
</gene>
<dbReference type="SUPFAM" id="SSF51905">
    <property type="entry name" value="FAD/NAD(P)-binding domain"/>
    <property type="match status" value="1"/>
</dbReference>
<dbReference type="PANTHER" id="PTHR42913:SF3">
    <property type="entry name" value="64 KDA MITOCHONDRIAL NADH DEHYDROGENASE (EUROFUNG)"/>
    <property type="match status" value="1"/>
</dbReference>
<evidence type="ECO:0000313" key="7">
    <source>
        <dbReference type="EMBL" id="KAA5834470.1"/>
    </source>
</evidence>
<dbReference type="RefSeq" id="WP_150066770.1">
    <property type="nucleotide sequence ID" value="NZ_VWPH01000005.1"/>
</dbReference>
<dbReference type="GO" id="GO:0003955">
    <property type="term" value="F:NAD(P)H dehydrogenase (quinone) activity"/>
    <property type="evidence" value="ECO:0007669"/>
    <property type="project" value="TreeGrafter"/>
</dbReference>
<dbReference type="PRINTS" id="PR00368">
    <property type="entry name" value="FADPNR"/>
</dbReference>
<reference evidence="7 8" key="1">
    <citation type="submission" date="2019-09" db="EMBL/GenBank/DDBJ databases">
        <title>Draft genome sequence of the thermophilic Saccharopolyspora hirsuta VKM Ac-666T.</title>
        <authorList>
            <person name="Lobastova T.G."/>
            <person name="Fokina V."/>
            <person name="Bragin E.Y."/>
            <person name="Shtratnikova V.Y."/>
            <person name="Starodumova I.P."/>
            <person name="Tarlachkov S.V."/>
            <person name="Donova M.V."/>
        </authorList>
    </citation>
    <scope>NUCLEOTIDE SEQUENCE [LARGE SCALE GENOMIC DNA]</scope>
    <source>
        <strain evidence="7 8">VKM Ac-666</strain>
    </source>
</reference>
<organism evidence="7 8">
    <name type="scientific">Saccharopolyspora hirsuta</name>
    <dbReference type="NCBI Taxonomy" id="1837"/>
    <lineage>
        <taxon>Bacteria</taxon>
        <taxon>Bacillati</taxon>
        <taxon>Actinomycetota</taxon>
        <taxon>Actinomycetes</taxon>
        <taxon>Pseudonocardiales</taxon>
        <taxon>Pseudonocardiaceae</taxon>
        <taxon>Saccharopolyspora</taxon>
    </lineage>
</organism>
<dbReference type="InterPro" id="IPR036188">
    <property type="entry name" value="FAD/NAD-bd_sf"/>
</dbReference>
<evidence type="ECO:0000256" key="1">
    <source>
        <dbReference type="ARBA" id="ARBA00001974"/>
    </source>
</evidence>
<dbReference type="SMR" id="A0A5M7BZ90"/>
<dbReference type="AlphaFoldDB" id="A0A5M7BZ90"/>
<feature type="domain" description="FAD/NAD(P)-binding" evidence="6">
    <location>
        <begin position="27"/>
        <end position="300"/>
    </location>
</feature>
<name>A0A5M7BZ90_SACHI</name>
<evidence type="ECO:0000256" key="3">
    <source>
        <dbReference type="ARBA" id="ARBA00022630"/>
    </source>
</evidence>
<evidence type="ECO:0000313" key="8">
    <source>
        <dbReference type="Proteomes" id="UP000323946"/>
    </source>
</evidence>
<dbReference type="GO" id="GO:0019646">
    <property type="term" value="P:aerobic electron transport chain"/>
    <property type="evidence" value="ECO:0007669"/>
    <property type="project" value="TreeGrafter"/>
</dbReference>
<keyword evidence="5" id="KW-0560">Oxidoreductase</keyword>
<keyword evidence="4" id="KW-0274">FAD</keyword>
<dbReference type="OrthoDB" id="9784880at2"/>
<dbReference type="EMBL" id="VWPH01000005">
    <property type="protein sequence ID" value="KAA5834470.1"/>
    <property type="molecule type" value="Genomic_DNA"/>
</dbReference>
<keyword evidence="8" id="KW-1185">Reference proteome</keyword>
<dbReference type="Proteomes" id="UP000323946">
    <property type="component" value="Unassembled WGS sequence"/>
</dbReference>
<proteinExistence type="inferred from homology"/>
<dbReference type="Pfam" id="PF07992">
    <property type="entry name" value="Pyr_redox_2"/>
    <property type="match status" value="1"/>
</dbReference>
<comment type="similarity">
    <text evidence="2">Belongs to the NADH dehydrogenase family.</text>
</comment>
<dbReference type="InterPro" id="IPR051169">
    <property type="entry name" value="NADH-Q_oxidoreductase"/>
</dbReference>
<evidence type="ECO:0000256" key="4">
    <source>
        <dbReference type="ARBA" id="ARBA00022827"/>
    </source>
</evidence>
<dbReference type="PRINTS" id="PR00469">
    <property type="entry name" value="PNDRDTASEII"/>
</dbReference>